<keyword evidence="3" id="KW-1185">Reference proteome</keyword>
<feature type="compositionally biased region" description="Basic and acidic residues" evidence="1">
    <location>
        <begin position="205"/>
        <end position="218"/>
    </location>
</feature>
<gene>
    <name evidence="2" type="ORF">CNMCM6805_002937</name>
</gene>
<comment type="caution">
    <text evidence="2">The sequence shown here is derived from an EMBL/GenBank/DDBJ whole genome shotgun (WGS) entry which is preliminary data.</text>
</comment>
<dbReference type="OrthoDB" id="4471330at2759"/>
<evidence type="ECO:0000313" key="3">
    <source>
        <dbReference type="Proteomes" id="UP000653565"/>
    </source>
</evidence>
<evidence type="ECO:0000313" key="2">
    <source>
        <dbReference type="EMBL" id="KAF4242424.1"/>
    </source>
</evidence>
<feature type="compositionally biased region" description="Polar residues" evidence="1">
    <location>
        <begin position="252"/>
        <end position="266"/>
    </location>
</feature>
<name>A0A8H4HFL4_9EURO</name>
<organism evidence="2 3">
    <name type="scientific">Aspergillus fumigatiaffinis</name>
    <dbReference type="NCBI Taxonomy" id="340414"/>
    <lineage>
        <taxon>Eukaryota</taxon>
        <taxon>Fungi</taxon>
        <taxon>Dikarya</taxon>
        <taxon>Ascomycota</taxon>
        <taxon>Pezizomycotina</taxon>
        <taxon>Eurotiomycetes</taxon>
        <taxon>Eurotiomycetidae</taxon>
        <taxon>Eurotiales</taxon>
        <taxon>Aspergillaceae</taxon>
        <taxon>Aspergillus</taxon>
        <taxon>Aspergillus subgen. Fumigati</taxon>
    </lineage>
</organism>
<reference evidence="2" key="2">
    <citation type="submission" date="2020-04" db="EMBL/GenBank/DDBJ databases">
        <authorList>
            <person name="Santos R.A.C."/>
            <person name="Steenwyk J.L."/>
            <person name="Rivero-Menendez O."/>
            <person name="Mead M.E."/>
            <person name="Silva L.P."/>
            <person name="Bastos R.W."/>
            <person name="Alastruey-Izquierdo A."/>
            <person name="Goldman G.H."/>
            <person name="Rokas A."/>
        </authorList>
    </citation>
    <scope>NUCLEOTIDE SEQUENCE</scope>
    <source>
        <strain evidence="2">CNM-CM6805</strain>
    </source>
</reference>
<feature type="compositionally biased region" description="Basic and acidic residues" evidence="1">
    <location>
        <begin position="234"/>
        <end position="243"/>
    </location>
</feature>
<feature type="region of interest" description="Disordered" evidence="1">
    <location>
        <begin position="205"/>
        <end position="268"/>
    </location>
</feature>
<evidence type="ECO:0000256" key="1">
    <source>
        <dbReference type="SAM" id="MobiDB-lite"/>
    </source>
</evidence>
<dbReference type="Proteomes" id="UP000653565">
    <property type="component" value="Unassembled WGS sequence"/>
</dbReference>
<sequence length="392" mass="43498">MPLPDHDAAKEALHRADLANQPCTLTLAQTRAVLDCLRRESQASASGSLTSTKGSTARLAFLVRLGDYAGRLWKCLRKASITLKDELPDRVGAFKKMLDVEGKYGDGEYGATLRACVNYLRQHGMDVDEETARLAIQIYTERNEACHAEVGNPDIAGNSRALAEAIDRDIEMLSQVLPEDQVPNRKNLERLMHFYRDSASWLAKKDHDRLEDHRESRTPRLPPPEDSSIGPTRHGNESPDKIRSVSPRKRTVSGSSKAHQPSTSSEGLHAFNGILEDIAVLRSRGGDKAIQAVQEARKLLQAAMELPAERPCVDQGRIDFHIITTGWGFELLRGWRSALGKLRKIQTTLEIPSVTAEEAAVLNRLCVPSLHDSNPNSLLLEYDTTTIMDMKP</sequence>
<dbReference type="AlphaFoldDB" id="A0A8H4HFL4"/>
<accession>A0A8H4HFL4</accession>
<reference evidence="2" key="1">
    <citation type="journal article" date="2020" name="bioRxiv">
        <title>Genomic and phenotypic heterogeneity of clinical isolates of the human pathogens Aspergillus fumigatus, Aspergillus lentulus and Aspergillus fumigatiaffinis.</title>
        <authorList>
            <person name="dos Santos R.A.C."/>
            <person name="Steenwyk J.L."/>
            <person name="Rivero-Menendez O."/>
            <person name="Mead M.E."/>
            <person name="Silva L.P."/>
            <person name="Bastos R.W."/>
            <person name="Alastruey-Izquierdo A."/>
            <person name="Goldman G.H."/>
            <person name="Rokas A."/>
        </authorList>
    </citation>
    <scope>NUCLEOTIDE SEQUENCE</scope>
    <source>
        <strain evidence="2">CNM-CM6805</strain>
    </source>
</reference>
<proteinExistence type="predicted"/>
<protein>
    <submittedName>
        <fullName evidence="2">Uncharacterized protein</fullName>
    </submittedName>
</protein>
<dbReference type="EMBL" id="JAAAPX010000017">
    <property type="protein sequence ID" value="KAF4242424.1"/>
    <property type="molecule type" value="Genomic_DNA"/>
</dbReference>